<accession>A0A9N7TNA4</accession>
<sequence>MCWILEALPGAGWSSITREAGQTHRQFSVLIFHCGGGERGELRGKRRIKSRTNNILISSISSVADGFPLPPLIPRGTPSSSSPDPPITMLDRLCTNPAAQQPPRVPVSAVARCCEDDMELYFSLSLHLLWSSSPPLSLLHPFSFLSSLLQLPLGSQSRWFSTNTLTRLPAKHNMASTAQEHVHSEHVANGSNGNWHWFHCCS</sequence>
<dbReference type="EMBL" id="CADEAL010000138">
    <property type="protein sequence ID" value="CAB1415124.1"/>
    <property type="molecule type" value="Genomic_DNA"/>
</dbReference>
<name>A0A9N7TNA4_PLEPL</name>
<reference evidence="1" key="1">
    <citation type="submission" date="2020-03" db="EMBL/GenBank/DDBJ databases">
        <authorList>
            <person name="Weist P."/>
        </authorList>
    </citation>
    <scope>NUCLEOTIDE SEQUENCE</scope>
</reference>
<keyword evidence="2" id="KW-1185">Reference proteome</keyword>
<protein>
    <submittedName>
        <fullName evidence="1">Uncharacterized protein</fullName>
    </submittedName>
</protein>
<organism evidence="1 2">
    <name type="scientific">Pleuronectes platessa</name>
    <name type="common">European plaice</name>
    <dbReference type="NCBI Taxonomy" id="8262"/>
    <lineage>
        <taxon>Eukaryota</taxon>
        <taxon>Metazoa</taxon>
        <taxon>Chordata</taxon>
        <taxon>Craniata</taxon>
        <taxon>Vertebrata</taxon>
        <taxon>Euteleostomi</taxon>
        <taxon>Actinopterygii</taxon>
        <taxon>Neopterygii</taxon>
        <taxon>Teleostei</taxon>
        <taxon>Neoteleostei</taxon>
        <taxon>Acanthomorphata</taxon>
        <taxon>Carangaria</taxon>
        <taxon>Pleuronectiformes</taxon>
        <taxon>Pleuronectoidei</taxon>
        <taxon>Pleuronectidae</taxon>
        <taxon>Pleuronectes</taxon>
    </lineage>
</organism>
<comment type="caution">
    <text evidence="1">The sequence shown here is derived from an EMBL/GenBank/DDBJ whole genome shotgun (WGS) entry which is preliminary data.</text>
</comment>
<proteinExistence type="predicted"/>
<dbReference type="AlphaFoldDB" id="A0A9N7TNA4"/>
<dbReference type="Proteomes" id="UP001153269">
    <property type="component" value="Unassembled WGS sequence"/>
</dbReference>
<evidence type="ECO:0000313" key="2">
    <source>
        <dbReference type="Proteomes" id="UP001153269"/>
    </source>
</evidence>
<evidence type="ECO:0000313" key="1">
    <source>
        <dbReference type="EMBL" id="CAB1415124.1"/>
    </source>
</evidence>
<gene>
    <name evidence="1" type="ORF">PLEPLA_LOCUS2837</name>
</gene>